<reference evidence="2 3" key="1">
    <citation type="submission" date="2019-03" db="EMBL/GenBank/DDBJ databases">
        <title>Single cell metagenomics reveals metabolic interactions within the superorganism composed of flagellate Streblomastix strix and complex community of Bacteroidetes bacteria on its surface.</title>
        <authorList>
            <person name="Treitli S.C."/>
            <person name="Kolisko M."/>
            <person name="Husnik F."/>
            <person name="Keeling P."/>
            <person name="Hampl V."/>
        </authorList>
    </citation>
    <scope>NUCLEOTIDE SEQUENCE [LARGE SCALE GENOMIC DNA]</scope>
    <source>
        <strain evidence="2">ST1C</strain>
    </source>
</reference>
<evidence type="ECO:0000313" key="2">
    <source>
        <dbReference type="EMBL" id="KAA6396245.1"/>
    </source>
</evidence>
<organism evidence="2 3">
    <name type="scientific">Streblomastix strix</name>
    <dbReference type="NCBI Taxonomy" id="222440"/>
    <lineage>
        <taxon>Eukaryota</taxon>
        <taxon>Metamonada</taxon>
        <taxon>Preaxostyla</taxon>
        <taxon>Oxymonadida</taxon>
        <taxon>Streblomastigidae</taxon>
        <taxon>Streblomastix</taxon>
    </lineage>
</organism>
<dbReference type="EMBL" id="SNRW01001476">
    <property type="protein sequence ID" value="KAA6396245.1"/>
    <property type="molecule type" value="Genomic_DNA"/>
</dbReference>
<gene>
    <name evidence="2" type="ORF">EZS28_008229</name>
</gene>
<dbReference type="AlphaFoldDB" id="A0A5J4WP90"/>
<protein>
    <submittedName>
        <fullName evidence="2">Uncharacterized protein</fullName>
    </submittedName>
</protein>
<evidence type="ECO:0000313" key="3">
    <source>
        <dbReference type="Proteomes" id="UP000324800"/>
    </source>
</evidence>
<feature type="region of interest" description="Disordered" evidence="1">
    <location>
        <begin position="84"/>
        <end position="103"/>
    </location>
</feature>
<comment type="caution">
    <text evidence="2">The sequence shown here is derived from an EMBL/GenBank/DDBJ whole genome shotgun (WGS) entry which is preliminary data.</text>
</comment>
<proteinExistence type="predicted"/>
<sequence>MSEVLRQASIHPQSFYLDRQEFFDQLVNQLTSDGQRYSRTPLGARGNTTCSMAQSCQVNWQTTISGEIMILKLNKVHGLEELNSKVEARSTENFSGNEDPKAN</sequence>
<name>A0A5J4WP90_9EUKA</name>
<accession>A0A5J4WP90</accession>
<evidence type="ECO:0000256" key="1">
    <source>
        <dbReference type="SAM" id="MobiDB-lite"/>
    </source>
</evidence>
<dbReference type="Proteomes" id="UP000324800">
    <property type="component" value="Unassembled WGS sequence"/>
</dbReference>